<evidence type="ECO:0000313" key="2">
    <source>
        <dbReference type="EMBL" id="KAK0510595.1"/>
    </source>
</evidence>
<feature type="compositionally biased region" description="Basic and acidic residues" evidence="1">
    <location>
        <begin position="245"/>
        <end position="264"/>
    </location>
</feature>
<dbReference type="Proteomes" id="UP001166286">
    <property type="component" value="Unassembled WGS sequence"/>
</dbReference>
<dbReference type="EMBL" id="JAFEKC020000015">
    <property type="protein sequence ID" value="KAK0510595.1"/>
    <property type="molecule type" value="Genomic_DNA"/>
</dbReference>
<comment type="caution">
    <text evidence="2">The sequence shown here is derived from an EMBL/GenBank/DDBJ whole genome shotgun (WGS) entry which is preliminary data.</text>
</comment>
<evidence type="ECO:0000256" key="1">
    <source>
        <dbReference type="SAM" id="MobiDB-lite"/>
    </source>
</evidence>
<name>A0AA39QWQ2_9LECA</name>
<protein>
    <submittedName>
        <fullName evidence="2">Uncharacterized protein</fullName>
    </submittedName>
</protein>
<accession>A0AA39QWQ2</accession>
<evidence type="ECO:0000313" key="3">
    <source>
        <dbReference type="Proteomes" id="UP001166286"/>
    </source>
</evidence>
<proteinExistence type="predicted"/>
<reference evidence="2" key="1">
    <citation type="submission" date="2023-03" db="EMBL/GenBank/DDBJ databases">
        <title>Complete genome of Cladonia borealis.</title>
        <authorList>
            <person name="Park H."/>
        </authorList>
    </citation>
    <scope>NUCLEOTIDE SEQUENCE</scope>
    <source>
        <strain evidence="2">ANT050790</strain>
    </source>
</reference>
<feature type="region of interest" description="Disordered" evidence="1">
    <location>
        <begin position="222"/>
        <end position="274"/>
    </location>
</feature>
<organism evidence="2 3">
    <name type="scientific">Cladonia borealis</name>
    <dbReference type="NCBI Taxonomy" id="184061"/>
    <lineage>
        <taxon>Eukaryota</taxon>
        <taxon>Fungi</taxon>
        <taxon>Dikarya</taxon>
        <taxon>Ascomycota</taxon>
        <taxon>Pezizomycotina</taxon>
        <taxon>Lecanoromycetes</taxon>
        <taxon>OSLEUM clade</taxon>
        <taxon>Lecanoromycetidae</taxon>
        <taxon>Lecanorales</taxon>
        <taxon>Lecanorineae</taxon>
        <taxon>Cladoniaceae</taxon>
        <taxon>Cladonia</taxon>
    </lineage>
</organism>
<sequence length="409" mass="45987">MTPPGNESFTRSGKFSTLRKLFTKRRARPSLPIQYPLRNSEDSATSNVPLTMSFVNQDPEQRNSDQIQNDANITLRIIESVLLVSEELDALISHRQALDSLAAKFKDALGKVQQRTAANGHQVLTARDEQTFIRIVGPVTADEQNACNVTWKLISLLCKMVGFDVMTVDERDRKEGTRTLVQFLLKLGFDQEYRSSASNAQKQLFEKVAKLCTQYVNECKPDAKDDVPNGVTPGDATEDAAPPEDTAKDDVRKDDAPKDDRQMDDVSDGDALDHDAFYHNAPKQVGENIVLVAGQFSALDLEPRITDAMGNTQKQILAEISKLWCDFLNSGNDREVAEMNDTKLAALEIRCLAREINLSLRYILAKVEMKPVNQRRELIPLVEHNVDRCIDECRKDVKRVEENHQVTSE</sequence>
<dbReference type="AlphaFoldDB" id="A0AA39QWQ2"/>
<gene>
    <name evidence="2" type="ORF">JMJ35_007027</name>
</gene>
<keyword evidence="3" id="KW-1185">Reference proteome</keyword>